<proteinExistence type="predicted"/>
<keyword evidence="1" id="KW-0472">Membrane</keyword>
<dbReference type="OrthoDB" id="4221763at2759"/>
<dbReference type="GeneID" id="36549043"/>
<reference evidence="2" key="1">
    <citation type="submission" date="2016-12" db="EMBL/GenBank/DDBJ databases">
        <title>The genomes of Aspergillus section Nigri reveals drivers in fungal speciation.</title>
        <authorList>
            <consortium name="DOE Joint Genome Institute"/>
            <person name="Vesth T.C."/>
            <person name="Nybo J."/>
            <person name="Theobald S."/>
            <person name="Brandl J."/>
            <person name="Frisvad J.C."/>
            <person name="Nielsen K.F."/>
            <person name="Lyhne E.K."/>
            <person name="Kogle M.E."/>
            <person name="Kuo A."/>
            <person name="Riley R."/>
            <person name="Clum A."/>
            <person name="Nolan M."/>
            <person name="Lipzen A."/>
            <person name="Salamov A."/>
            <person name="Henrissat B."/>
            <person name="Wiebenga A."/>
            <person name="De vries R.P."/>
            <person name="Grigoriev I.V."/>
            <person name="Mortensen U.H."/>
            <person name="Andersen M.R."/>
            <person name="Baker S.E."/>
        </authorList>
    </citation>
    <scope>NUCLEOTIDE SEQUENCE</scope>
    <source>
        <strain evidence="2">IBT 28561</strain>
    </source>
</reference>
<comment type="caution">
    <text evidence="2">The sequence shown here is derived from an EMBL/GenBank/DDBJ whole genome shotgun (WGS) entry which is preliminary data.</text>
</comment>
<dbReference type="AlphaFoldDB" id="A0A2I1CU17"/>
<dbReference type="RefSeq" id="XP_024689714.1">
    <property type="nucleotide sequence ID" value="XM_024841519.1"/>
</dbReference>
<keyword evidence="3" id="KW-1185">Reference proteome</keyword>
<gene>
    <name evidence="2" type="ORF">P168DRAFT_329851</name>
</gene>
<evidence type="ECO:0000313" key="2">
    <source>
        <dbReference type="EMBL" id="PKY01120.1"/>
    </source>
</evidence>
<keyword evidence="1" id="KW-0812">Transmembrane</keyword>
<protein>
    <submittedName>
        <fullName evidence="2">Uncharacterized protein</fullName>
    </submittedName>
</protein>
<evidence type="ECO:0000313" key="3">
    <source>
        <dbReference type="Proteomes" id="UP000234254"/>
    </source>
</evidence>
<dbReference type="Proteomes" id="UP000234254">
    <property type="component" value="Unassembled WGS sequence"/>
</dbReference>
<dbReference type="VEuPathDB" id="FungiDB:P168DRAFT_329851"/>
<evidence type="ECO:0000256" key="1">
    <source>
        <dbReference type="SAM" id="Phobius"/>
    </source>
</evidence>
<dbReference type="EMBL" id="MSFM01000012">
    <property type="protein sequence ID" value="PKY01120.1"/>
    <property type="molecule type" value="Genomic_DNA"/>
</dbReference>
<accession>A0A2I1CU17</accession>
<name>A0A2I1CU17_ASPC2</name>
<sequence length="80" mass="9088">MSAPIMQSFRSMGSSVGEYSRQQLNVFRNRVLNTETRRQRANVVRTSMTAHRPVWVSGVGGVYTSMAAVYLTLKFMSRLK</sequence>
<feature type="transmembrane region" description="Helical" evidence="1">
    <location>
        <begin position="54"/>
        <end position="73"/>
    </location>
</feature>
<organism evidence="2 3">
    <name type="scientific">Aspergillus campestris (strain IBT 28561)</name>
    <dbReference type="NCBI Taxonomy" id="1392248"/>
    <lineage>
        <taxon>Eukaryota</taxon>
        <taxon>Fungi</taxon>
        <taxon>Dikarya</taxon>
        <taxon>Ascomycota</taxon>
        <taxon>Pezizomycotina</taxon>
        <taxon>Eurotiomycetes</taxon>
        <taxon>Eurotiomycetidae</taxon>
        <taxon>Eurotiales</taxon>
        <taxon>Aspergillaceae</taxon>
        <taxon>Aspergillus</taxon>
        <taxon>Aspergillus subgen. Circumdati</taxon>
    </lineage>
</organism>
<keyword evidence="1" id="KW-1133">Transmembrane helix</keyword>